<dbReference type="PANTHER" id="PTHR32248:SF4">
    <property type="entry name" value="RNA POLYMERASE SIGMA-54 FACTOR"/>
    <property type="match status" value="1"/>
</dbReference>
<keyword evidence="8 9" id="KW-0804">Transcription</keyword>
<dbReference type="GO" id="GO:0006352">
    <property type="term" value="P:DNA-templated transcription initiation"/>
    <property type="evidence" value="ECO:0007669"/>
    <property type="project" value="InterPro"/>
</dbReference>
<comment type="similarity">
    <text evidence="1 9">Belongs to the sigma-54 factor family.</text>
</comment>
<protein>
    <recommendedName>
        <fullName evidence="9">RNA polymerase sigma-54 factor</fullName>
    </recommendedName>
</protein>
<reference evidence="13" key="1">
    <citation type="submission" date="2020-02" db="EMBL/GenBank/DDBJ databases">
        <authorList>
            <person name="Chen W.-M."/>
        </authorList>
    </citation>
    <scope>NUCLEOTIDE SEQUENCE</scope>
    <source>
        <strain evidence="13">NBD-18</strain>
    </source>
</reference>
<organism evidence="13">
    <name type="scientific">Sheuella amnicola</name>
    <dbReference type="NCBI Taxonomy" id="2707330"/>
    <lineage>
        <taxon>Bacteria</taxon>
        <taxon>Pseudomonadati</taxon>
        <taxon>Pseudomonadota</taxon>
        <taxon>Betaproteobacteria</taxon>
        <taxon>Burkholderiales</taxon>
        <taxon>Alcaligenaceae</taxon>
        <taxon>Sheuella</taxon>
    </lineage>
</organism>
<evidence type="ECO:0000256" key="9">
    <source>
        <dbReference type="PIRNR" id="PIRNR000774"/>
    </source>
</evidence>
<keyword evidence="6 9" id="KW-0731">Sigma factor</keyword>
<feature type="domain" description="RNA polymerase sigma factor 54 core-binding" evidence="12">
    <location>
        <begin position="130"/>
        <end position="326"/>
    </location>
</feature>
<dbReference type="InterPro" id="IPR000394">
    <property type="entry name" value="RNA_pol_sigma_54"/>
</dbReference>
<feature type="domain" description="RNA polymerase sigma factor 54 DNA-binding" evidence="11">
    <location>
        <begin position="341"/>
        <end position="496"/>
    </location>
</feature>
<dbReference type="InterPro" id="IPR007046">
    <property type="entry name" value="RNA_pol_sigma_54_core-bd"/>
</dbReference>
<evidence type="ECO:0000256" key="5">
    <source>
        <dbReference type="ARBA" id="ARBA00023015"/>
    </source>
</evidence>
<feature type="compositionally biased region" description="Basic and acidic residues" evidence="10">
    <location>
        <begin position="93"/>
        <end position="104"/>
    </location>
</feature>
<dbReference type="Pfam" id="PF04552">
    <property type="entry name" value="Sigma54_DBD"/>
    <property type="match status" value="1"/>
</dbReference>
<dbReference type="GO" id="GO:0001216">
    <property type="term" value="F:DNA-binding transcription activator activity"/>
    <property type="evidence" value="ECO:0007669"/>
    <property type="project" value="InterPro"/>
</dbReference>
<evidence type="ECO:0000259" key="12">
    <source>
        <dbReference type="Pfam" id="PF04963"/>
    </source>
</evidence>
<keyword evidence="2 9" id="KW-0240">DNA-directed RNA polymerase</keyword>
<dbReference type="EMBL" id="JAAGRN010000002">
    <property type="protein sequence ID" value="NDY82399.1"/>
    <property type="molecule type" value="Genomic_DNA"/>
</dbReference>
<evidence type="ECO:0000259" key="11">
    <source>
        <dbReference type="Pfam" id="PF04552"/>
    </source>
</evidence>
<name>A0A6B2QZ20_9BURK</name>
<dbReference type="PROSITE" id="PS50044">
    <property type="entry name" value="SIGMA54_3"/>
    <property type="match status" value="1"/>
</dbReference>
<dbReference type="PRINTS" id="PR00045">
    <property type="entry name" value="SIGMA54FCT"/>
</dbReference>
<dbReference type="PROSITE" id="PS00718">
    <property type="entry name" value="SIGMA54_2"/>
    <property type="match status" value="1"/>
</dbReference>
<keyword evidence="4 9" id="KW-0548">Nucleotidyltransferase</keyword>
<evidence type="ECO:0000313" key="13">
    <source>
        <dbReference type="EMBL" id="NDY82399.1"/>
    </source>
</evidence>
<comment type="caution">
    <text evidence="13">The sequence shown here is derived from an EMBL/GenBank/DDBJ whole genome shotgun (WGS) entry which is preliminary data.</text>
</comment>
<evidence type="ECO:0000256" key="10">
    <source>
        <dbReference type="SAM" id="MobiDB-lite"/>
    </source>
</evidence>
<gene>
    <name evidence="13" type="primary">rpoN</name>
    <name evidence="13" type="ORF">G3I67_04045</name>
</gene>
<dbReference type="Pfam" id="PF00309">
    <property type="entry name" value="Sigma54_AID"/>
    <property type="match status" value="1"/>
</dbReference>
<dbReference type="RefSeq" id="WP_163651782.1">
    <property type="nucleotide sequence ID" value="NZ_JAAGRN010000002.1"/>
</dbReference>
<feature type="region of interest" description="Disordered" evidence="10">
    <location>
        <begin position="51"/>
        <end position="104"/>
    </location>
</feature>
<evidence type="ECO:0000256" key="3">
    <source>
        <dbReference type="ARBA" id="ARBA00022679"/>
    </source>
</evidence>
<keyword evidence="5 9" id="KW-0805">Transcription regulation</keyword>
<accession>A0A6B2QZ20</accession>
<evidence type="ECO:0000256" key="6">
    <source>
        <dbReference type="ARBA" id="ARBA00023082"/>
    </source>
</evidence>
<dbReference type="GO" id="GO:0016779">
    <property type="term" value="F:nucleotidyltransferase activity"/>
    <property type="evidence" value="ECO:0007669"/>
    <property type="project" value="UniProtKB-KW"/>
</dbReference>
<comment type="function">
    <text evidence="9">Sigma factors are initiation factors that promote the attachment of RNA polymerase to specific initiation sites and are then released.</text>
</comment>
<dbReference type="PROSITE" id="PS00717">
    <property type="entry name" value="SIGMA54_1"/>
    <property type="match status" value="1"/>
</dbReference>
<dbReference type="PIRSF" id="PIRSF000774">
    <property type="entry name" value="RpoN"/>
    <property type="match status" value="1"/>
</dbReference>
<dbReference type="InterPro" id="IPR038709">
    <property type="entry name" value="RpoN_core-bd_sf"/>
</dbReference>
<dbReference type="InterPro" id="IPR007634">
    <property type="entry name" value="RNA_pol_sigma_54_DNA-bd"/>
</dbReference>
<dbReference type="GO" id="GO:0000428">
    <property type="term" value="C:DNA-directed RNA polymerase complex"/>
    <property type="evidence" value="ECO:0007669"/>
    <property type="project" value="UniProtKB-KW"/>
</dbReference>
<feature type="compositionally biased region" description="Basic and acidic residues" evidence="10">
    <location>
        <begin position="55"/>
        <end position="84"/>
    </location>
</feature>
<dbReference type="NCBIfam" id="TIGR02395">
    <property type="entry name" value="rpoN_sigma"/>
    <property type="match status" value="1"/>
</dbReference>
<evidence type="ECO:0000256" key="2">
    <source>
        <dbReference type="ARBA" id="ARBA00022478"/>
    </source>
</evidence>
<dbReference type="GO" id="GO:0016987">
    <property type="term" value="F:sigma factor activity"/>
    <property type="evidence" value="ECO:0007669"/>
    <property type="project" value="UniProtKB-KW"/>
</dbReference>
<evidence type="ECO:0000256" key="7">
    <source>
        <dbReference type="ARBA" id="ARBA00023125"/>
    </source>
</evidence>
<proteinExistence type="inferred from homology"/>
<evidence type="ECO:0000256" key="8">
    <source>
        <dbReference type="ARBA" id="ARBA00023163"/>
    </source>
</evidence>
<dbReference type="NCBIfam" id="NF009118">
    <property type="entry name" value="PRK12469.1"/>
    <property type="match status" value="1"/>
</dbReference>
<dbReference type="AlphaFoldDB" id="A0A6B2QZ20"/>
<sequence>MSRHNLELRHGQHLTLTPALQQSIRLLQLSTLEFELEIANALTENPLLEQEVEEVDSHTESEHSVIESRTSDIEQDAPDKKTESFDAQNPDSGIDHEVSGDDFQNDHQEFTADLRRATPEDDFDDREEPARQSSLHEYLFEQLGTTRATPRDAALIELLIEELNEDGFLASSLEEIAGWMNPELGLEADDFKAALRLLQSFDPPGVGARDLAECLDLQLQFADPMRYPETKDPALLKVARALCLHHLNLLATGNMNRVREAIGCDNEMLRRAHALVMRLNPRPGSAWSKPAADFAVPDVLVRKVRHGWEAVLNEAIVPRLRINTMYAEALGRSRSGSHAALHAQLQDARWMIRNVAQRFDTILRVAQAIVKHQQLFFSKGWEAIRPLTLKDIAVELDLHESTISRATTQKFMLTPFGTLEMKRFFSTGLSSERGEATSTTAVQKRIESLIGSEDRTRPLSDSQLVTLLEKEGITIARRTVAKYRDLMRIPTAPLRKSQSGAA</sequence>
<dbReference type="Gene3D" id="1.10.10.60">
    <property type="entry name" value="Homeodomain-like"/>
    <property type="match status" value="1"/>
</dbReference>
<keyword evidence="7 9" id="KW-0238">DNA-binding</keyword>
<dbReference type="Pfam" id="PF04963">
    <property type="entry name" value="Sigma54_CBD"/>
    <property type="match status" value="1"/>
</dbReference>
<dbReference type="GO" id="GO:0003677">
    <property type="term" value="F:DNA binding"/>
    <property type="evidence" value="ECO:0007669"/>
    <property type="project" value="UniProtKB-KW"/>
</dbReference>
<dbReference type="Gene3D" id="1.10.10.1330">
    <property type="entry name" value="RNA polymerase sigma-54 factor, core-binding domain"/>
    <property type="match status" value="1"/>
</dbReference>
<evidence type="ECO:0000256" key="4">
    <source>
        <dbReference type="ARBA" id="ARBA00022695"/>
    </source>
</evidence>
<evidence type="ECO:0000256" key="1">
    <source>
        <dbReference type="ARBA" id="ARBA00008798"/>
    </source>
</evidence>
<keyword evidence="3 9" id="KW-0808">Transferase</keyword>
<dbReference type="PANTHER" id="PTHR32248">
    <property type="entry name" value="RNA POLYMERASE SIGMA-54 FACTOR"/>
    <property type="match status" value="1"/>
</dbReference>